<evidence type="ECO:0000259" key="6">
    <source>
        <dbReference type="Pfam" id="PF18052"/>
    </source>
</evidence>
<evidence type="ECO:0000313" key="11">
    <source>
        <dbReference type="Proteomes" id="UP000265566"/>
    </source>
</evidence>
<dbReference type="OrthoDB" id="1432711at2759"/>
<accession>A0A072UVZ5</accession>
<reference evidence="11" key="4">
    <citation type="journal article" date="2018" name="Nat. Plants">
        <title>Whole-genome landscape of Medicago truncatula symbiotic genes.</title>
        <authorList>
            <person name="Pecrix Y."/>
            <person name="Staton S.E."/>
            <person name="Sallet E."/>
            <person name="Lelandais-Briere C."/>
            <person name="Moreau S."/>
            <person name="Carrere S."/>
            <person name="Blein T."/>
            <person name="Jardinaud M.F."/>
            <person name="Latrasse D."/>
            <person name="Zouine M."/>
            <person name="Zahm M."/>
            <person name="Kreplak J."/>
            <person name="Mayjonade B."/>
            <person name="Satge C."/>
            <person name="Perez M."/>
            <person name="Cauet S."/>
            <person name="Marande W."/>
            <person name="Chantry-Darmon C."/>
            <person name="Lopez-Roques C."/>
            <person name="Bouchez O."/>
            <person name="Berard A."/>
            <person name="Debelle F."/>
            <person name="Munos S."/>
            <person name="Bendahmane A."/>
            <person name="Berges H."/>
            <person name="Niebel A."/>
            <person name="Buitink J."/>
            <person name="Frugier F."/>
            <person name="Benhamed M."/>
            <person name="Crespi M."/>
            <person name="Gouzy J."/>
            <person name="Gamas P."/>
        </authorList>
    </citation>
    <scope>NUCLEOTIDE SEQUENCE [LARGE SCALE GENOMIC DNA]</scope>
    <source>
        <strain evidence="11">cv. Jemalong A17</strain>
    </source>
</reference>
<dbReference type="InterPro" id="IPR027417">
    <property type="entry name" value="P-loop_NTPase"/>
</dbReference>
<dbReference type="Gene3D" id="1.20.5.4130">
    <property type="match status" value="1"/>
</dbReference>
<evidence type="ECO:0000313" key="9">
    <source>
        <dbReference type="EnsemblPlants" id="KEH33989"/>
    </source>
</evidence>
<dbReference type="PANTHER" id="PTHR19338:SF32">
    <property type="entry name" value="OS06G0287500 PROTEIN"/>
    <property type="match status" value="1"/>
</dbReference>
<reference evidence="7 10" key="2">
    <citation type="journal article" date="2014" name="BMC Genomics">
        <title>An improved genome release (version Mt4.0) for the model legume Medicago truncatula.</title>
        <authorList>
            <person name="Tang H."/>
            <person name="Krishnakumar V."/>
            <person name="Bidwell S."/>
            <person name="Rosen B."/>
            <person name="Chan A."/>
            <person name="Zhou S."/>
            <person name="Gentzbittel L."/>
            <person name="Childs K.L."/>
            <person name="Yandell M."/>
            <person name="Gundlach H."/>
            <person name="Mayer K.F."/>
            <person name="Schwartz D.C."/>
            <person name="Town C.D."/>
        </authorList>
    </citation>
    <scope>GENOME REANNOTATION</scope>
    <source>
        <strain evidence="7">A17</strain>
        <strain evidence="9 10">cv. Jemalong A17</strain>
    </source>
</reference>
<keyword evidence="3" id="KW-0611">Plant defense</keyword>
<proteinExistence type="predicted"/>
<dbReference type="InterPro" id="IPR002182">
    <property type="entry name" value="NB-ARC"/>
</dbReference>
<name>A0A072UVZ5_MEDTR</name>
<reference evidence="8" key="5">
    <citation type="journal article" date="2018" name="Nat. Plants">
        <title>Whole-genome landscape of Medicago truncatula symbiotic genes.</title>
        <authorList>
            <person name="Pecrix Y."/>
            <person name="Gamas P."/>
            <person name="Carrere S."/>
        </authorList>
    </citation>
    <scope>NUCLEOTIDE SEQUENCE</scope>
    <source>
        <tissue evidence="8">Leaves</tissue>
    </source>
</reference>
<dbReference type="GO" id="GO:0016787">
    <property type="term" value="F:hydrolase activity"/>
    <property type="evidence" value="ECO:0007669"/>
    <property type="project" value="UniProtKB-KW"/>
</dbReference>
<feature type="domain" description="Disease resistance N-terminal" evidence="6">
    <location>
        <begin position="23"/>
        <end position="104"/>
    </location>
</feature>
<dbReference type="AlphaFoldDB" id="A0A072UVZ5"/>
<keyword evidence="2" id="KW-0547">Nucleotide-binding</keyword>
<organism evidence="7 10">
    <name type="scientific">Medicago truncatula</name>
    <name type="common">Barrel medic</name>
    <name type="synonym">Medicago tribuloides</name>
    <dbReference type="NCBI Taxonomy" id="3880"/>
    <lineage>
        <taxon>Eukaryota</taxon>
        <taxon>Viridiplantae</taxon>
        <taxon>Streptophyta</taxon>
        <taxon>Embryophyta</taxon>
        <taxon>Tracheophyta</taxon>
        <taxon>Spermatophyta</taxon>
        <taxon>Magnoliopsida</taxon>
        <taxon>eudicotyledons</taxon>
        <taxon>Gunneridae</taxon>
        <taxon>Pentapetalae</taxon>
        <taxon>rosids</taxon>
        <taxon>fabids</taxon>
        <taxon>Fabales</taxon>
        <taxon>Fabaceae</taxon>
        <taxon>Papilionoideae</taxon>
        <taxon>50 kb inversion clade</taxon>
        <taxon>NPAAA clade</taxon>
        <taxon>Hologalegina</taxon>
        <taxon>IRL clade</taxon>
        <taxon>Trifolieae</taxon>
        <taxon>Medicago</taxon>
    </lineage>
</organism>
<dbReference type="EnsemblPlants" id="KEH33989">
    <property type="protein sequence ID" value="KEH33989"/>
    <property type="gene ID" value="MTR_3g056615"/>
</dbReference>
<dbReference type="EMBL" id="PSQE01000003">
    <property type="protein sequence ID" value="RHN67304.1"/>
    <property type="molecule type" value="Genomic_DNA"/>
</dbReference>
<dbReference type="Proteomes" id="UP000002051">
    <property type="component" value="Chromosome 3"/>
</dbReference>
<dbReference type="SUPFAM" id="SSF52540">
    <property type="entry name" value="P-loop containing nucleoside triphosphate hydrolases"/>
    <property type="match status" value="1"/>
</dbReference>
<dbReference type="HOGENOM" id="CLU_991665_0_0_1"/>
<dbReference type="Pfam" id="PF18052">
    <property type="entry name" value="Rx_N"/>
    <property type="match status" value="1"/>
</dbReference>
<dbReference type="Pfam" id="PF00931">
    <property type="entry name" value="NB-ARC"/>
    <property type="match status" value="1"/>
</dbReference>
<evidence type="ECO:0000313" key="10">
    <source>
        <dbReference type="Proteomes" id="UP000002051"/>
    </source>
</evidence>
<dbReference type="GO" id="GO:0043531">
    <property type="term" value="F:ADP binding"/>
    <property type="evidence" value="ECO:0007669"/>
    <property type="project" value="InterPro"/>
</dbReference>
<evidence type="ECO:0000256" key="4">
    <source>
        <dbReference type="SAM" id="MobiDB-lite"/>
    </source>
</evidence>
<dbReference type="CDD" id="cd14798">
    <property type="entry name" value="RX-CC_like"/>
    <property type="match status" value="1"/>
</dbReference>
<dbReference type="InterPro" id="IPR038005">
    <property type="entry name" value="RX-like_CC"/>
</dbReference>
<evidence type="ECO:0000313" key="8">
    <source>
        <dbReference type="EMBL" id="RHN67304.1"/>
    </source>
</evidence>
<dbReference type="EMBL" id="CM001219">
    <property type="protein sequence ID" value="KEH33989.1"/>
    <property type="molecule type" value="Genomic_DNA"/>
</dbReference>
<evidence type="ECO:0000259" key="5">
    <source>
        <dbReference type="Pfam" id="PF00931"/>
    </source>
</evidence>
<dbReference type="Proteomes" id="UP000265566">
    <property type="component" value="Chromosome 3"/>
</dbReference>
<dbReference type="STRING" id="3880.A0A072UVZ5"/>
<dbReference type="KEGG" id="mtr:25489070"/>
<keyword evidence="8" id="KW-0378">Hydrolase</keyword>
<feature type="domain" description="NB-ARC" evidence="5">
    <location>
        <begin position="188"/>
        <end position="237"/>
    </location>
</feature>
<keyword evidence="1" id="KW-0677">Repeat</keyword>
<evidence type="ECO:0000313" key="7">
    <source>
        <dbReference type="EMBL" id="KEH33989.1"/>
    </source>
</evidence>
<reference evidence="7 10" key="1">
    <citation type="journal article" date="2011" name="Nature">
        <title>The Medicago genome provides insight into the evolution of rhizobial symbioses.</title>
        <authorList>
            <person name="Young N.D."/>
            <person name="Debelle F."/>
            <person name="Oldroyd G.E."/>
            <person name="Geurts R."/>
            <person name="Cannon S.B."/>
            <person name="Udvardi M.K."/>
            <person name="Benedito V.A."/>
            <person name="Mayer K.F."/>
            <person name="Gouzy J."/>
            <person name="Schoof H."/>
            <person name="Van de Peer Y."/>
            <person name="Proost S."/>
            <person name="Cook D.R."/>
            <person name="Meyers B.C."/>
            <person name="Spannagl M."/>
            <person name="Cheung F."/>
            <person name="De Mita S."/>
            <person name="Krishnakumar V."/>
            <person name="Gundlach H."/>
            <person name="Zhou S."/>
            <person name="Mudge J."/>
            <person name="Bharti A.K."/>
            <person name="Murray J.D."/>
            <person name="Naoumkina M.A."/>
            <person name="Rosen B."/>
            <person name="Silverstein K.A."/>
            <person name="Tang H."/>
            <person name="Rombauts S."/>
            <person name="Zhao P.X."/>
            <person name="Zhou P."/>
            <person name="Barbe V."/>
            <person name="Bardou P."/>
            <person name="Bechner M."/>
            <person name="Bellec A."/>
            <person name="Berger A."/>
            <person name="Berges H."/>
            <person name="Bidwell S."/>
            <person name="Bisseling T."/>
            <person name="Choisne N."/>
            <person name="Couloux A."/>
            <person name="Denny R."/>
            <person name="Deshpande S."/>
            <person name="Dai X."/>
            <person name="Doyle J.J."/>
            <person name="Dudez A.M."/>
            <person name="Farmer A.D."/>
            <person name="Fouteau S."/>
            <person name="Franken C."/>
            <person name="Gibelin C."/>
            <person name="Gish J."/>
            <person name="Goldstein S."/>
            <person name="Gonzalez A.J."/>
            <person name="Green P.J."/>
            <person name="Hallab A."/>
            <person name="Hartog M."/>
            <person name="Hua A."/>
            <person name="Humphray S.J."/>
            <person name="Jeong D.H."/>
            <person name="Jing Y."/>
            <person name="Jocker A."/>
            <person name="Kenton S.M."/>
            <person name="Kim D.J."/>
            <person name="Klee K."/>
            <person name="Lai H."/>
            <person name="Lang C."/>
            <person name="Lin S."/>
            <person name="Macmil S.L."/>
            <person name="Magdelenat G."/>
            <person name="Matthews L."/>
            <person name="McCorrison J."/>
            <person name="Monaghan E.L."/>
            <person name="Mun J.H."/>
            <person name="Najar F.Z."/>
            <person name="Nicholson C."/>
            <person name="Noirot C."/>
            <person name="O'Bleness M."/>
            <person name="Paule C.R."/>
            <person name="Poulain J."/>
            <person name="Prion F."/>
            <person name="Qin B."/>
            <person name="Qu C."/>
            <person name="Retzel E.F."/>
            <person name="Riddle C."/>
            <person name="Sallet E."/>
            <person name="Samain S."/>
            <person name="Samson N."/>
            <person name="Sanders I."/>
            <person name="Saurat O."/>
            <person name="Scarpelli C."/>
            <person name="Schiex T."/>
            <person name="Segurens B."/>
            <person name="Severin A.J."/>
            <person name="Sherrier D.J."/>
            <person name="Shi R."/>
            <person name="Sims S."/>
            <person name="Singer S.R."/>
            <person name="Sinharoy S."/>
            <person name="Sterck L."/>
            <person name="Viollet A."/>
            <person name="Wang B.B."/>
            <person name="Wang K."/>
            <person name="Wang M."/>
            <person name="Wang X."/>
            <person name="Warfsmann J."/>
            <person name="Weissenbach J."/>
            <person name="White D.D."/>
            <person name="White J.D."/>
            <person name="Wiley G.B."/>
            <person name="Wincker P."/>
            <person name="Xing Y."/>
            <person name="Yang L."/>
            <person name="Yao Z."/>
            <person name="Ying F."/>
            <person name="Zhai J."/>
            <person name="Zhou L."/>
            <person name="Zuber A."/>
            <person name="Denarie J."/>
            <person name="Dixon R.A."/>
            <person name="May G.D."/>
            <person name="Schwartz D.C."/>
            <person name="Rogers J."/>
            <person name="Quetier F."/>
            <person name="Town C.D."/>
            <person name="Roe B.A."/>
        </authorList>
    </citation>
    <scope>NUCLEOTIDE SEQUENCE [LARGE SCALE GENOMIC DNA]</scope>
    <source>
        <strain evidence="7">A17</strain>
        <strain evidence="9 10">cv. Jemalong A17</strain>
    </source>
</reference>
<protein>
    <submittedName>
        <fullName evidence="7">NB-ARC domain disease resistance protein</fullName>
    </submittedName>
    <submittedName>
        <fullName evidence="8">Putative P-loop containing nucleoside triphosphate hydrolase</fullName>
    </submittedName>
</protein>
<dbReference type="Gramene" id="rna15484">
    <property type="protein sequence ID" value="RHN67304.1"/>
    <property type="gene ID" value="gene15484"/>
</dbReference>
<dbReference type="InterPro" id="IPR041118">
    <property type="entry name" value="Rx_N"/>
</dbReference>
<reference evidence="9" key="3">
    <citation type="submission" date="2015-04" db="UniProtKB">
        <authorList>
            <consortium name="EnsemblPlants"/>
        </authorList>
    </citation>
    <scope>IDENTIFICATION</scope>
    <source>
        <strain evidence="9">cv. Jemalong A17</strain>
    </source>
</reference>
<gene>
    <name evidence="9" type="primary">25489070</name>
    <name evidence="7" type="ordered locus">MTR_3g056615</name>
    <name evidence="8" type="ORF">MtrunA17_Chr3g0101351</name>
</gene>
<dbReference type="PANTHER" id="PTHR19338">
    <property type="entry name" value="TRANSLOCASE OF INNER MITOCHONDRIAL MEMBRANE 13 HOMOLOG"/>
    <property type="match status" value="1"/>
</dbReference>
<feature type="compositionally biased region" description="Low complexity" evidence="4">
    <location>
        <begin position="151"/>
        <end position="160"/>
    </location>
</feature>
<evidence type="ECO:0000256" key="1">
    <source>
        <dbReference type="ARBA" id="ARBA00022737"/>
    </source>
</evidence>
<dbReference type="Gene3D" id="3.40.50.300">
    <property type="entry name" value="P-loop containing nucleotide triphosphate hydrolases"/>
    <property type="match status" value="1"/>
</dbReference>
<sequence length="281" mass="31752">MCDKMCDAAFSCACDHLLPLARDHLLPLLKEAFNMIRGVPKEIEELKDELERIEVFINDVDRTADDVEDKKIKDMIKQLIEASFHIEDVIDDYIFLEEQQSSDPGCATGAIDLVKTKILRLQIADKIQNIKSRIREIKETSEKDHGFHIQSSSDKPSSSSATNRNASLLQNLRDAPFYMDEADVVGFEEPIEKLINWLVEGRADRTVVSIIGMGGLGKTTLAKKVFDNRKIVKHYKKCCILPGAEALAKCQKPWQMDVCQGFCQELNHQQICLSQMTLPGL</sequence>
<evidence type="ECO:0000256" key="2">
    <source>
        <dbReference type="ARBA" id="ARBA00022741"/>
    </source>
</evidence>
<dbReference type="GO" id="GO:0006952">
    <property type="term" value="P:defense response"/>
    <property type="evidence" value="ECO:0007669"/>
    <property type="project" value="UniProtKB-KW"/>
</dbReference>
<feature type="region of interest" description="Disordered" evidence="4">
    <location>
        <begin position="141"/>
        <end position="163"/>
    </location>
</feature>
<keyword evidence="10" id="KW-1185">Reference proteome</keyword>
<evidence type="ECO:0000256" key="3">
    <source>
        <dbReference type="ARBA" id="ARBA00022821"/>
    </source>
</evidence>